<feature type="region of interest" description="Disordered" evidence="1">
    <location>
        <begin position="110"/>
        <end position="182"/>
    </location>
</feature>
<organism evidence="2 3">
    <name type="scientific">Vicugna pacos</name>
    <name type="common">Alpaca</name>
    <name type="synonym">Lama pacos</name>
    <dbReference type="NCBI Taxonomy" id="30538"/>
    <lineage>
        <taxon>Eukaryota</taxon>
        <taxon>Metazoa</taxon>
        <taxon>Chordata</taxon>
        <taxon>Craniata</taxon>
        <taxon>Vertebrata</taxon>
        <taxon>Euteleostomi</taxon>
        <taxon>Mammalia</taxon>
        <taxon>Eutheria</taxon>
        <taxon>Laurasiatheria</taxon>
        <taxon>Artiodactyla</taxon>
        <taxon>Tylopoda</taxon>
        <taxon>Camelidae</taxon>
        <taxon>Vicugna</taxon>
    </lineage>
</organism>
<proteinExistence type="predicted"/>
<accession>A0ABM5E5U3</accession>
<protein>
    <submittedName>
        <fullName evidence="3">Uncharacterized protein</fullName>
    </submittedName>
</protein>
<dbReference type="GeneID" id="140699915"/>
<evidence type="ECO:0000313" key="2">
    <source>
        <dbReference type="Proteomes" id="UP001652581"/>
    </source>
</evidence>
<dbReference type="RefSeq" id="XP_072828501.1">
    <property type="nucleotide sequence ID" value="XM_072972400.1"/>
</dbReference>
<gene>
    <name evidence="3" type="primary">LOC140699915</name>
</gene>
<evidence type="ECO:0000313" key="3">
    <source>
        <dbReference type="RefSeq" id="XP_072828501.1"/>
    </source>
</evidence>
<name>A0ABM5E5U3_VICPA</name>
<dbReference type="Proteomes" id="UP001652581">
    <property type="component" value="Chromosome 11"/>
</dbReference>
<keyword evidence="2" id="KW-1185">Reference proteome</keyword>
<sequence>MKDTACQHATHFAVLEKGNTSSRKSQDSPAATWASLPPETCRPGLRLAARAAPLRATDEFNLNFPGQVRFPDLTTLRQDKNALVPQRQLLALKSALHCHMLTICRCGGRKPSRTPQLCREDQAATAAPRRRRLQPSLRELDHTSAPGTAQAPSPLRPNPRPTPGLHTSPWSPRPRGGAGMRACDGTRLRRVLTTPLLPWLPRVCPAPFDRLFSERLNFRISLSQG</sequence>
<evidence type="ECO:0000256" key="1">
    <source>
        <dbReference type="SAM" id="MobiDB-lite"/>
    </source>
</evidence>
<reference evidence="3" key="1">
    <citation type="submission" date="2025-08" db="UniProtKB">
        <authorList>
            <consortium name="RefSeq"/>
        </authorList>
    </citation>
    <scope>IDENTIFICATION</scope>
</reference>